<keyword evidence="3 6" id="KW-0812">Transmembrane</keyword>
<feature type="transmembrane region" description="Helical" evidence="6">
    <location>
        <begin position="307"/>
        <end position="329"/>
    </location>
</feature>
<evidence type="ECO:0000313" key="7">
    <source>
        <dbReference type="EMBL" id="WNC68003.1"/>
    </source>
</evidence>
<dbReference type="SUPFAM" id="SSF103473">
    <property type="entry name" value="MFS general substrate transporter"/>
    <property type="match status" value="1"/>
</dbReference>
<name>A0ABY9TGR2_9GAMM</name>
<dbReference type="InterPro" id="IPR036259">
    <property type="entry name" value="MFS_trans_sf"/>
</dbReference>
<proteinExistence type="inferred from homology"/>
<feature type="transmembrane region" description="Helical" evidence="6">
    <location>
        <begin position="282"/>
        <end position="301"/>
    </location>
</feature>
<sequence>MCEVTHSPTKGIGWLLLANCLERLAYYGFRAILVLFLIDQGSGGVGWPTDKTLEFYGEFTAYTYLAVIVGGLCADFLVGAYLSTLLGAALMALGYIGLTFIDSQSIYYATSLIAIGTGLFKPNIPAMIAHQLQNFPEKLNSVFTGQYLLINIGALLAPIIVGATAEHVGWSTGFALSAAVVSAAFLIILSQSKHLSKQSKQSNIKTKEQGGNLFAGIGVVVVTFVLSALFWAYYEVGASLLYGSFSEVMNDIGLIFSITSVLVTCITCFFLWWFFKIRSWYMVALSFSIYSIGWFFLNYSISNEWNIRQIIILVMVLHAIAEVICSVIFMSIIAKKGFKPLISTSFAIHLYASALANFAGSHFTDGNKSLEALGWVCLTVGILLMLVQYSYNKFSGKKPILAT</sequence>
<comment type="similarity">
    <text evidence="2">Belongs to the major facilitator superfamily. Proton-dependent oligopeptide transporter (POT/PTR) (TC 2.A.17) family.</text>
</comment>
<evidence type="ECO:0000256" key="3">
    <source>
        <dbReference type="ARBA" id="ARBA00022692"/>
    </source>
</evidence>
<protein>
    <recommendedName>
        <fullName evidence="9">MFS transporter</fullName>
    </recommendedName>
</protein>
<dbReference type="Pfam" id="PF00854">
    <property type="entry name" value="PTR2"/>
    <property type="match status" value="1"/>
</dbReference>
<feature type="transmembrane region" description="Helical" evidence="6">
    <location>
        <begin position="167"/>
        <end position="189"/>
    </location>
</feature>
<feature type="transmembrane region" description="Helical" evidence="6">
    <location>
        <begin position="254"/>
        <end position="275"/>
    </location>
</feature>
<gene>
    <name evidence="7" type="ORF">RI845_15945</name>
</gene>
<keyword evidence="5 6" id="KW-0472">Membrane</keyword>
<feature type="transmembrane region" description="Helical" evidence="6">
    <location>
        <begin position="85"/>
        <end position="101"/>
    </location>
</feature>
<feature type="transmembrane region" description="Helical" evidence="6">
    <location>
        <begin position="24"/>
        <end position="47"/>
    </location>
</feature>
<evidence type="ECO:0000313" key="8">
    <source>
        <dbReference type="Proteomes" id="UP001248581"/>
    </source>
</evidence>
<feature type="transmembrane region" description="Helical" evidence="6">
    <location>
        <begin position="59"/>
        <end position="78"/>
    </location>
</feature>
<dbReference type="PANTHER" id="PTHR11654">
    <property type="entry name" value="OLIGOPEPTIDE TRANSPORTER-RELATED"/>
    <property type="match status" value="1"/>
</dbReference>
<comment type="subcellular location">
    <subcellularLocation>
        <location evidence="1">Membrane</location>
        <topology evidence="1">Multi-pass membrane protein</topology>
    </subcellularLocation>
</comment>
<accession>A0ABY9TGR2</accession>
<reference evidence="8" key="1">
    <citation type="submission" date="2023-09" db="EMBL/GenBank/DDBJ databases">
        <authorList>
            <person name="Li S."/>
            <person name="Li X."/>
            <person name="Zhang C."/>
            <person name="Zhao Z."/>
        </authorList>
    </citation>
    <scope>NUCLEOTIDE SEQUENCE [LARGE SCALE GENOMIC DNA]</scope>
    <source>
        <strain evidence="8">SQ345</strain>
    </source>
</reference>
<dbReference type="Gene3D" id="1.20.1250.20">
    <property type="entry name" value="MFS general substrate transporter like domains"/>
    <property type="match status" value="1"/>
</dbReference>
<feature type="transmembrane region" description="Helical" evidence="6">
    <location>
        <begin position="210"/>
        <end position="234"/>
    </location>
</feature>
<feature type="transmembrane region" description="Helical" evidence="6">
    <location>
        <begin position="107"/>
        <end position="129"/>
    </location>
</feature>
<evidence type="ECO:0000256" key="1">
    <source>
        <dbReference type="ARBA" id="ARBA00004141"/>
    </source>
</evidence>
<keyword evidence="8" id="KW-1185">Reference proteome</keyword>
<evidence type="ECO:0000256" key="4">
    <source>
        <dbReference type="ARBA" id="ARBA00022989"/>
    </source>
</evidence>
<feature type="transmembrane region" description="Helical" evidence="6">
    <location>
        <begin position="341"/>
        <end position="360"/>
    </location>
</feature>
<keyword evidence="4 6" id="KW-1133">Transmembrane helix</keyword>
<evidence type="ECO:0000256" key="2">
    <source>
        <dbReference type="ARBA" id="ARBA00005982"/>
    </source>
</evidence>
<evidence type="ECO:0008006" key="9">
    <source>
        <dbReference type="Google" id="ProtNLM"/>
    </source>
</evidence>
<dbReference type="Proteomes" id="UP001248581">
    <property type="component" value="Chromosome"/>
</dbReference>
<evidence type="ECO:0000256" key="5">
    <source>
        <dbReference type="ARBA" id="ARBA00023136"/>
    </source>
</evidence>
<dbReference type="RefSeq" id="WP_348387161.1">
    <property type="nucleotide sequence ID" value="NZ_CP134146.1"/>
</dbReference>
<dbReference type="InterPro" id="IPR000109">
    <property type="entry name" value="POT_fam"/>
</dbReference>
<organism evidence="7 8">
    <name type="scientific">Thalassotalea nanhaiensis</name>
    <dbReference type="NCBI Taxonomy" id="3065648"/>
    <lineage>
        <taxon>Bacteria</taxon>
        <taxon>Pseudomonadati</taxon>
        <taxon>Pseudomonadota</taxon>
        <taxon>Gammaproteobacteria</taxon>
        <taxon>Alteromonadales</taxon>
        <taxon>Colwelliaceae</taxon>
        <taxon>Thalassotalea</taxon>
    </lineage>
</organism>
<dbReference type="EMBL" id="CP134146">
    <property type="protein sequence ID" value="WNC68003.1"/>
    <property type="molecule type" value="Genomic_DNA"/>
</dbReference>
<evidence type="ECO:0000256" key="6">
    <source>
        <dbReference type="SAM" id="Phobius"/>
    </source>
</evidence>
<feature type="transmembrane region" description="Helical" evidence="6">
    <location>
        <begin position="372"/>
        <end position="391"/>
    </location>
</feature>
<feature type="transmembrane region" description="Helical" evidence="6">
    <location>
        <begin position="141"/>
        <end position="161"/>
    </location>
</feature>